<dbReference type="Pfam" id="PF13289">
    <property type="entry name" value="SIR2_2"/>
    <property type="match status" value="1"/>
</dbReference>
<organism evidence="1 2">
    <name type="scientific">Collinsella acetigenes</name>
    <dbReference type="NCBI Taxonomy" id="2713419"/>
    <lineage>
        <taxon>Bacteria</taxon>
        <taxon>Bacillati</taxon>
        <taxon>Actinomycetota</taxon>
        <taxon>Coriobacteriia</taxon>
        <taxon>Coriobacteriales</taxon>
        <taxon>Coriobacteriaceae</taxon>
        <taxon>Collinsella</taxon>
    </lineage>
</organism>
<dbReference type="RefSeq" id="WP_169276936.1">
    <property type="nucleotide sequence ID" value="NZ_JABBCP010000001.1"/>
</dbReference>
<accession>A0A7X9UB64</accession>
<keyword evidence="2" id="KW-1185">Reference proteome</keyword>
<reference evidence="1 2" key="1">
    <citation type="submission" date="2020-04" db="EMBL/GenBank/DDBJ databases">
        <title>Collinsella sp. KGMB02528 nov., an anaerobic actinobacterium isolated from human feces.</title>
        <authorList>
            <person name="Han K.-I."/>
            <person name="Eom M.K."/>
            <person name="Kim J.-S."/>
            <person name="Lee K.C."/>
            <person name="Suh M.K."/>
            <person name="Park S.-H."/>
            <person name="Lee J.H."/>
            <person name="Kang S.W."/>
            <person name="Park J.-E."/>
            <person name="Oh B.S."/>
            <person name="Yu S.Y."/>
            <person name="Choi S.-H."/>
            <person name="Lee D.H."/>
            <person name="Yoon H."/>
            <person name="Kim B.-Y."/>
            <person name="Lee J.H."/>
            <person name="Lee J.-S."/>
        </authorList>
    </citation>
    <scope>NUCLEOTIDE SEQUENCE [LARGE SCALE GENOMIC DNA]</scope>
    <source>
        <strain evidence="1 2">KGMB02528</strain>
    </source>
</reference>
<sequence>MSAILLGNGLNRCLKGYPSWVDLLQGIESEFFSKLGSSVNSLLKYDAILCEAKGRYGDDSVSKRVLDCLKRLDTAQIAIENSDLFVSILDSGVKTILTTNYDYNLENALIHGASSPLFGKQIEEHYTFETRASDKRNKVIDAFDIHHIHGEISYPKSICLGITKYIDNLAKTMELLSDGESSQDGSSLGRLIDSNVLTRGPGWKKTWAELFFNSNIYIVGLGLSSDELDIWWLLMRRAQLLADRDMCGKITNRIIYFPLIAEERPYDFSPFDVLHVECEPCKVIGGDWKRHTARFGKRLGGLRSRPARTCFDGPNFLAFLKCEVQNTCHKKNGSTVL</sequence>
<dbReference type="EMBL" id="JABBCP010000001">
    <property type="protein sequence ID" value="NMF55274.1"/>
    <property type="molecule type" value="Genomic_DNA"/>
</dbReference>
<dbReference type="Proteomes" id="UP000546970">
    <property type="component" value="Unassembled WGS sequence"/>
</dbReference>
<proteinExistence type="predicted"/>
<dbReference type="AlphaFoldDB" id="A0A7X9UB64"/>
<name>A0A7X9UB64_9ACTN</name>
<comment type="caution">
    <text evidence="1">The sequence shown here is derived from an EMBL/GenBank/DDBJ whole genome shotgun (WGS) entry which is preliminary data.</text>
</comment>
<evidence type="ECO:0000313" key="1">
    <source>
        <dbReference type="EMBL" id="NMF55274.1"/>
    </source>
</evidence>
<evidence type="ECO:0008006" key="3">
    <source>
        <dbReference type="Google" id="ProtNLM"/>
    </source>
</evidence>
<gene>
    <name evidence="1" type="ORF">HF320_02845</name>
</gene>
<protein>
    <recommendedName>
        <fullName evidence="3">SIR2-like domain-containing protein</fullName>
    </recommendedName>
</protein>
<evidence type="ECO:0000313" key="2">
    <source>
        <dbReference type="Proteomes" id="UP000546970"/>
    </source>
</evidence>